<dbReference type="InterPro" id="IPR047130">
    <property type="entry name" value="7TM_GPCR_Srsx_nematod"/>
</dbReference>
<evidence type="ECO:0000259" key="6">
    <source>
        <dbReference type="PROSITE" id="PS50262"/>
    </source>
</evidence>
<dbReference type="GO" id="GO:0016020">
    <property type="term" value="C:membrane"/>
    <property type="evidence" value="ECO:0007669"/>
    <property type="project" value="UniProtKB-SubCell"/>
</dbReference>
<keyword evidence="3 5" id="KW-1133">Transmembrane helix</keyword>
<dbReference type="WBParaSite" id="ACRNAN_scaffold371.g28930.t1">
    <property type="protein sequence ID" value="ACRNAN_scaffold371.g28930.t1"/>
    <property type="gene ID" value="ACRNAN_scaffold371.g28930"/>
</dbReference>
<evidence type="ECO:0000256" key="4">
    <source>
        <dbReference type="ARBA" id="ARBA00023136"/>
    </source>
</evidence>
<dbReference type="PROSITE" id="PS50262">
    <property type="entry name" value="G_PROTEIN_RECEP_F1_2"/>
    <property type="match status" value="1"/>
</dbReference>
<feature type="domain" description="G-protein coupled receptors family 1 profile" evidence="6">
    <location>
        <begin position="27"/>
        <end position="182"/>
    </location>
</feature>
<accession>A0A914DTJ4</accession>
<feature type="transmembrane region" description="Helical" evidence="5">
    <location>
        <begin position="141"/>
        <end position="160"/>
    </location>
</feature>
<evidence type="ECO:0000313" key="8">
    <source>
        <dbReference type="WBParaSite" id="ACRNAN_scaffold371.g28930.t1"/>
    </source>
</evidence>
<dbReference type="PANTHER" id="PTHR23360">
    <property type="entry name" value="G-PROTEIN COUPLED RECEPTORS FAMILY 1 PROFILE DOMAIN-CONTAINING PROTEIN-RELATED"/>
    <property type="match status" value="1"/>
</dbReference>
<dbReference type="Proteomes" id="UP000887540">
    <property type="component" value="Unplaced"/>
</dbReference>
<reference evidence="8" key="1">
    <citation type="submission" date="2022-11" db="UniProtKB">
        <authorList>
            <consortium name="WormBaseParasite"/>
        </authorList>
    </citation>
    <scope>IDENTIFICATION</scope>
</reference>
<dbReference type="Pfam" id="PF10320">
    <property type="entry name" value="7TM_GPCR_Srsx"/>
    <property type="match status" value="1"/>
</dbReference>
<feature type="transmembrane region" description="Helical" evidence="5">
    <location>
        <begin position="93"/>
        <end position="120"/>
    </location>
</feature>
<name>A0A914DTJ4_9BILA</name>
<protein>
    <submittedName>
        <fullName evidence="8">G-protein coupled receptors family 1 profile domain-containing protein</fullName>
    </submittedName>
</protein>
<organism evidence="7 8">
    <name type="scientific">Acrobeloides nanus</name>
    <dbReference type="NCBI Taxonomy" id="290746"/>
    <lineage>
        <taxon>Eukaryota</taxon>
        <taxon>Metazoa</taxon>
        <taxon>Ecdysozoa</taxon>
        <taxon>Nematoda</taxon>
        <taxon>Chromadorea</taxon>
        <taxon>Rhabditida</taxon>
        <taxon>Tylenchina</taxon>
        <taxon>Cephalobomorpha</taxon>
        <taxon>Cephaloboidea</taxon>
        <taxon>Cephalobidae</taxon>
        <taxon>Acrobeloides</taxon>
    </lineage>
</organism>
<evidence type="ECO:0000256" key="3">
    <source>
        <dbReference type="ARBA" id="ARBA00022989"/>
    </source>
</evidence>
<dbReference type="PRINTS" id="PR00237">
    <property type="entry name" value="GPCRRHODOPSN"/>
</dbReference>
<keyword evidence="7" id="KW-1185">Reference proteome</keyword>
<dbReference type="GO" id="GO:0004930">
    <property type="term" value="F:G protein-coupled receptor activity"/>
    <property type="evidence" value="ECO:0007669"/>
    <property type="project" value="InterPro"/>
</dbReference>
<dbReference type="Gene3D" id="1.20.1070.10">
    <property type="entry name" value="Rhodopsin 7-helix transmembrane proteins"/>
    <property type="match status" value="1"/>
</dbReference>
<evidence type="ECO:0000256" key="2">
    <source>
        <dbReference type="ARBA" id="ARBA00022692"/>
    </source>
</evidence>
<dbReference type="InterPro" id="IPR017452">
    <property type="entry name" value="GPCR_Rhodpsn_7TM"/>
</dbReference>
<comment type="subcellular location">
    <subcellularLocation>
        <location evidence="1">Membrane</location>
    </subcellularLocation>
</comment>
<dbReference type="PANTHER" id="PTHR23360:SF29">
    <property type="entry name" value="G_PROTEIN_RECEP_F1_2 DOMAIN-CONTAINING PROTEIN"/>
    <property type="match status" value="1"/>
</dbReference>
<dbReference type="AlphaFoldDB" id="A0A914DTJ4"/>
<sequence>MNPSIHIGEQAPVIIFRIIIGTISLFGNGIILYITLKFKKFRATYCNCLIALLAFAEFVLGIGMVIRALYSIFIYEYIKDGNENNDEEPLIYNPYACVIAGLPQIFGIIFGQIILLAMAIDRLLAVCRPTTYNKNSKKVQLIGIEFLAILFSTFFCYYALSSIKTGSIITDRPCTYVPFNKK</sequence>
<evidence type="ECO:0000256" key="1">
    <source>
        <dbReference type="ARBA" id="ARBA00004370"/>
    </source>
</evidence>
<dbReference type="InterPro" id="IPR019424">
    <property type="entry name" value="7TM_GPCR_Srsx"/>
</dbReference>
<dbReference type="SUPFAM" id="SSF81321">
    <property type="entry name" value="Family A G protein-coupled receptor-like"/>
    <property type="match status" value="1"/>
</dbReference>
<evidence type="ECO:0000256" key="5">
    <source>
        <dbReference type="SAM" id="Phobius"/>
    </source>
</evidence>
<dbReference type="InterPro" id="IPR000276">
    <property type="entry name" value="GPCR_Rhodpsn"/>
</dbReference>
<keyword evidence="4 5" id="KW-0472">Membrane</keyword>
<keyword evidence="2 5" id="KW-0812">Transmembrane</keyword>
<feature type="transmembrane region" description="Helical" evidence="5">
    <location>
        <begin position="48"/>
        <end position="73"/>
    </location>
</feature>
<evidence type="ECO:0000313" key="7">
    <source>
        <dbReference type="Proteomes" id="UP000887540"/>
    </source>
</evidence>
<proteinExistence type="predicted"/>
<feature type="transmembrane region" description="Helical" evidence="5">
    <location>
        <begin position="14"/>
        <end position="36"/>
    </location>
</feature>